<sequence length="684" mass="71264">MGNSAREQDSENGSYVVVARRYRPRDFDQLVGQDHVAKALQGAIETSRVGHAYLFTGARGVGKTSTARIFAKALNHPGGPTANPDSESDIAQAIDSGEDVDVIEIDGASNRGIDEIRSLRANVGVRPSRSRYKIYIIDEVHMLTGAAFNALLKTLEEPPEHVKFIFCTTDPEKIPITVLSRCQRFDFAPVESSKIVGRLREIVEAEDNTAEDEALELLARRAAGSMRDSQSLLEQVLSFSDGHLTADQVHAMLGTADDQRLHKLAQAMQARDAAAAIGQVDEAVAAGVDAGRLTEQMLGYFRDLMTVSVGCDASMMRYAAGSMHGSLVELGQKWGLQTVLAIVGLVDETLVRIRHSVHARVLLESTLIQICHLPDLQAIVDLTAAAKDAGAGSGEKKNIVARTLARPHSDHAAGTSSAAGSSAATSPSASSPAQSAPQSPAVNAAANGGQTSVASPGNANASGSAASPSVAGSSPTVAPASASTDSQSVGAQVAVAQTAVSQADASPAAGTQPAAGGGTAQAVMPESEVAASASAGTESKPSSAIVSGTNAPLTDAELQPKWPQVLDEMDPITATLVKAAERIAVSQPGVLELTFPETSGLAMSRCGSPTNKDEIVRTVSRVTGRQLTVAFATGTRAPVVANAVAKPKTKNRMQRMREIESNPMVRACIDLLGAEIVRIDTPRN</sequence>
<dbReference type="InterPro" id="IPR003593">
    <property type="entry name" value="AAA+_ATPase"/>
</dbReference>
<keyword evidence="5" id="KW-0479">Metal-binding</keyword>
<comment type="function">
    <text evidence="11">DNA polymerase III is a complex, multichain enzyme responsible for most of the replicative synthesis in bacteria. This DNA polymerase also exhibits 3' to 5' exonuclease activity.</text>
</comment>
<dbReference type="GO" id="GO:0003887">
    <property type="term" value="F:DNA-directed DNA polymerase activity"/>
    <property type="evidence" value="ECO:0007669"/>
    <property type="project" value="UniProtKB-KW"/>
</dbReference>
<evidence type="ECO:0000256" key="4">
    <source>
        <dbReference type="ARBA" id="ARBA00022705"/>
    </source>
</evidence>
<keyword evidence="6 11" id="KW-0547">Nucleotide-binding</keyword>
<comment type="subunit">
    <text evidence="11">DNA polymerase III contains a core (composed of alpha, epsilon and theta chains) that associates with a tau subunit. This core dimerizes to form the POLIII' complex. PolIII' associates with the gamma complex (composed of gamma, delta, delta', psi and chi chains) and with the beta chain to form the complete DNA polymerase III complex.</text>
</comment>
<evidence type="ECO:0000256" key="2">
    <source>
        <dbReference type="ARBA" id="ARBA00022679"/>
    </source>
</evidence>
<dbReference type="NCBIfam" id="NF004046">
    <property type="entry name" value="PRK05563.1"/>
    <property type="match status" value="1"/>
</dbReference>
<dbReference type="SUPFAM" id="SSF48019">
    <property type="entry name" value="post-AAA+ oligomerization domain-like"/>
    <property type="match status" value="1"/>
</dbReference>
<dbReference type="InterPro" id="IPR008921">
    <property type="entry name" value="DNA_pol3_clamp-load_cplx_C"/>
</dbReference>
<dbReference type="SMART" id="SM00382">
    <property type="entry name" value="AAA"/>
    <property type="match status" value="1"/>
</dbReference>
<evidence type="ECO:0000256" key="3">
    <source>
        <dbReference type="ARBA" id="ARBA00022695"/>
    </source>
</evidence>
<keyword evidence="15" id="KW-1185">Reference proteome</keyword>
<dbReference type="PANTHER" id="PTHR11669:SF0">
    <property type="entry name" value="PROTEIN STICHEL-LIKE 2"/>
    <property type="match status" value="1"/>
</dbReference>
<feature type="compositionally biased region" description="Low complexity" evidence="12">
    <location>
        <begin position="412"/>
        <end position="484"/>
    </location>
</feature>
<dbReference type="Proteomes" id="UP000536179">
    <property type="component" value="Unassembled WGS sequence"/>
</dbReference>
<dbReference type="EC" id="2.7.7.7" evidence="11"/>
<organism evidence="14 15">
    <name type="scientific">Aporhodopirellula rubra</name>
    <dbReference type="NCBI Taxonomy" id="980271"/>
    <lineage>
        <taxon>Bacteria</taxon>
        <taxon>Pseudomonadati</taxon>
        <taxon>Planctomycetota</taxon>
        <taxon>Planctomycetia</taxon>
        <taxon>Pirellulales</taxon>
        <taxon>Pirellulaceae</taxon>
        <taxon>Aporhodopirellula</taxon>
    </lineage>
</organism>
<evidence type="ECO:0000256" key="5">
    <source>
        <dbReference type="ARBA" id="ARBA00022723"/>
    </source>
</evidence>
<dbReference type="CDD" id="cd18137">
    <property type="entry name" value="HLD_clamp_pol_III_gamma_tau"/>
    <property type="match status" value="1"/>
</dbReference>
<dbReference type="Gene3D" id="1.20.272.10">
    <property type="match status" value="1"/>
</dbReference>
<dbReference type="InterPro" id="IPR027417">
    <property type="entry name" value="P-loop_NTPase"/>
</dbReference>
<comment type="similarity">
    <text evidence="1 11">Belongs to the DnaX/STICHEL family.</text>
</comment>
<dbReference type="Pfam" id="PF12169">
    <property type="entry name" value="DNA_pol3_gamma3"/>
    <property type="match status" value="1"/>
</dbReference>
<dbReference type="SUPFAM" id="SSF52540">
    <property type="entry name" value="P-loop containing nucleoside triphosphate hydrolases"/>
    <property type="match status" value="1"/>
</dbReference>
<feature type="compositionally biased region" description="Polar residues" evidence="12">
    <location>
        <begin position="534"/>
        <end position="548"/>
    </location>
</feature>
<dbReference type="CDD" id="cd00009">
    <property type="entry name" value="AAA"/>
    <property type="match status" value="1"/>
</dbReference>
<dbReference type="PANTHER" id="PTHR11669">
    <property type="entry name" value="REPLICATION FACTOR C / DNA POLYMERASE III GAMMA-TAU SUBUNIT"/>
    <property type="match status" value="1"/>
</dbReference>
<dbReference type="GO" id="GO:0009360">
    <property type="term" value="C:DNA polymerase III complex"/>
    <property type="evidence" value="ECO:0007669"/>
    <property type="project" value="InterPro"/>
</dbReference>
<dbReference type="Pfam" id="PF13177">
    <property type="entry name" value="DNA_pol3_delta2"/>
    <property type="match status" value="1"/>
</dbReference>
<dbReference type="Gene3D" id="3.40.50.300">
    <property type="entry name" value="P-loop containing nucleotide triphosphate hydrolases"/>
    <property type="match status" value="1"/>
</dbReference>
<dbReference type="FunFam" id="1.10.8.60:FF:000013">
    <property type="entry name" value="DNA polymerase III subunit gamma/tau"/>
    <property type="match status" value="1"/>
</dbReference>
<keyword evidence="4 11" id="KW-0235">DNA replication</keyword>
<feature type="compositionally biased region" description="Low complexity" evidence="12">
    <location>
        <begin position="504"/>
        <end position="514"/>
    </location>
</feature>
<dbReference type="GO" id="GO:0003677">
    <property type="term" value="F:DNA binding"/>
    <property type="evidence" value="ECO:0007669"/>
    <property type="project" value="InterPro"/>
</dbReference>
<name>A0A7W5H8Z3_9BACT</name>
<keyword evidence="9 11" id="KW-0239">DNA-directed DNA polymerase</keyword>
<dbReference type="Gene3D" id="1.10.8.60">
    <property type="match status" value="1"/>
</dbReference>
<dbReference type="EMBL" id="JACHXU010000029">
    <property type="protein sequence ID" value="MBB3209963.1"/>
    <property type="molecule type" value="Genomic_DNA"/>
</dbReference>
<protein>
    <recommendedName>
        <fullName evidence="11">DNA polymerase III subunit gamma/tau</fullName>
        <ecNumber evidence="11">2.7.7.7</ecNumber>
    </recommendedName>
</protein>
<keyword evidence="8 11" id="KW-0067">ATP-binding</keyword>
<evidence type="ECO:0000256" key="12">
    <source>
        <dbReference type="SAM" id="MobiDB-lite"/>
    </source>
</evidence>
<feature type="region of interest" description="Disordered" evidence="12">
    <location>
        <begin position="504"/>
        <end position="548"/>
    </location>
</feature>
<evidence type="ECO:0000259" key="13">
    <source>
        <dbReference type="SMART" id="SM00382"/>
    </source>
</evidence>
<dbReference type="GO" id="GO:0046872">
    <property type="term" value="F:metal ion binding"/>
    <property type="evidence" value="ECO:0007669"/>
    <property type="project" value="UniProtKB-KW"/>
</dbReference>
<gene>
    <name evidence="11" type="primary">dnaX</name>
    <name evidence="14" type="ORF">FHS27_005808</name>
</gene>
<keyword evidence="7" id="KW-0862">Zinc</keyword>
<feature type="region of interest" description="Disordered" evidence="12">
    <location>
        <begin position="406"/>
        <end position="484"/>
    </location>
</feature>
<dbReference type="InterPro" id="IPR012763">
    <property type="entry name" value="DNA_pol_III_sug/sutau_N"/>
</dbReference>
<dbReference type="GO" id="GO:0006261">
    <property type="term" value="P:DNA-templated DNA replication"/>
    <property type="evidence" value="ECO:0007669"/>
    <property type="project" value="TreeGrafter"/>
</dbReference>
<evidence type="ECO:0000256" key="7">
    <source>
        <dbReference type="ARBA" id="ARBA00022833"/>
    </source>
</evidence>
<evidence type="ECO:0000256" key="8">
    <source>
        <dbReference type="ARBA" id="ARBA00022840"/>
    </source>
</evidence>
<evidence type="ECO:0000313" key="14">
    <source>
        <dbReference type="EMBL" id="MBB3209963.1"/>
    </source>
</evidence>
<dbReference type="RefSeq" id="WP_184308962.1">
    <property type="nucleotide sequence ID" value="NZ_JACHXU010000029.1"/>
</dbReference>
<proteinExistence type="inferred from homology"/>
<dbReference type="InterPro" id="IPR050238">
    <property type="entry name" value="DNA_Rep/Repair_Clamp_Loader"/>
</dbReference>
<evidence type="ECO:0000256" key="1">
    <source>
        <dbReference type="ARBA" id="ARBA00006360"/>
    </source>
</evidence>
<dbReference type="FunFam" id="3.40.50.300:FF:000014">
    <property type="entry name" value="DNA polymerase III subunit gamma/tau"/>
    <property type="match status" value="1"/>
</dbReference>
<reference evidence="14 15" key="1">
    <citation type="submission" date="2020-08" db="EMBL/GenBank/DDBJ databases">
        <title>Genomic Encyclopedia of Type Strains, Phase III (KMG-III): the genomes of soil and plant-associated and newly described type strains.</title>
        <authorList>
            <person name="Whitman W."/>
        </authorList>
    </citation>
    <scope>NUCLEOTIDE SEQUENCE [LARGE SCALE GENOMIC DNA]</scope>
    <source>
        <strain evidence="14 15">CECT 8075</strain>
    </source>
</reference>
<dbReference type="GO" id="GO:0005524">
    <property type="term" value="F:ATP binding"/>
    <property type="evidence" value="ECO:0007669"/>
    <property type="project" value="UniProtKB-KW"/>
</dbReference>
<evidence type="ECO:0000256" key="9">
    <source>
        <dbReference type="ARBA" id="ARBA00022932"/>
    </source>
</evidence>
<dbReference type="AlphaFoldDB" id="A0A7W5H8Z3"/>
<evidence type="ECO:0000256" key="6">
    <source>
        <dbReference type="ARBA" id="ARBA00022741"/>
    </source>
</evidence>
<dbReference type="NCBIfam" id="TIGR02397">
    <property type="entry name" value="dnaX_nterm"/>
    <property type="match status" value="1"/>
</dbReference>
<evidence type="ECO:0000256" key="10">
    <source>
        <dbReference type="ARBA" id="ARBA00049244"/>
    </source>
</evidence>
<evidence type="ECO:0000313" key="15">
    <source>
        <dbReference type="Proteomes" id="UP000536179"/>
    </source>
</evidence>
<accession>A0A7W5H8Z3</accession>
<keyword evidence="2 11" id="KW-0808">Transferase</keyword>
<dbReference type="InterPro" id="IPR022754">
    <property type="entry name" value="DNA_pol_III_gamma-3"/>
</dbReference>
<comment type="catalytic activity">
    <reaction evidence="10 11">
        <text>DNA(n) + a 2'-deoxyribonucleoside 5'-triphosphate = DNA(n+1) + diphosphate</text>
        <dbReference type="Rhea" id="RHEA:22508"/>
        <dbReference type="Rhea" id="RHEA-COMP:17339"/>
        <dbReference type="Rhea" id="RHEA-COMP:17340"/>
        <dbReference type="ChEBI" id="CHEBI:33019"/>
        <dbReference type="ChEBI" id="CHEBI:61560"/>
        <dbReference type="ChEBI" id="CHEBI:173112"/>
        <dbReference type="EC" id="2.7.7.7"/>
    </reaction>
</comment>
<dbReference type="InterPro" id="IPR045085">
    <property type="entry name" value="HLD_clamp_pol_III_gamma_tau"/>
</dbReference>
<dbReference type="Pfam" id="PF22608">
    <property type="entry name" value="DNAX_ATPase_lid"/>
    <property type="match status" value="1"/>
</dbReference>
<keyword evidence="3 11" id="KW-0548">Nucleotidyltransferase</keyword>
<evidence type="ECO:0000256" key="11">
    <source>
        <dbReference type="RuleBase" id="RU364063"/>
    </source>
</evidence>
<feature type="domain" description="AAA+ ATPase" evidence="13">
    <location>
        <begin position="49"/>
        <end position="191"/>
    </location>
</feature>
<comment type="caution">
    <text evidence="14">The sequence shown here is derived from an EMBL/GenBank/DDBJ whole genome shotgun (WGS) entry which is preliminary data.</text>
</comment>